<dbReference type="InterPro" id="IPR027417">
    <property type="entry name" value="P-loop_NTPase"/>
</dbReference>
<evidence type="ECO:0000256" key="1">
    <source>
        <dbReference type="ARBA" id="ARBA00004141"/>
    </source>
</evidence>
<proteinExistence type="inferred from homology"/>
<dbReference type="GO" id="GO:0016020">
    <property type="term" value="C:membrane"/>
    <property type="evidence" value="ECO:0007669"/>
    <property type="project" value="UniProtKB-SubCell"/>
</dbReference>
<comment type="similarity">
    <text evidence="2">Belongs to the ABC transporter superfamily. ABCG family. PDR (TC 3.A.1.205) subfamily.</text>
</comment>
<feature type="transmembrane region" description="Helical" evidence="8">
    <location>
        <begin position="1011"/>
        <end position="1030"/>
    </location>
</feature>
<dbReference type="AlphaFoldDB" id="T5AAA8"/>
<evidence type="ECO:0000256" key="5">
    <source>
        <dbReference type="ARBA" id="ARBA00022989"/>
    </source>
</evidence>
<dbReference type="GO" id="GO:0005524">
    <property type="term" value="F:ATP binding"/>
    <property type="evidence" value="ECO:0007669"/>
    <property type="project" value="InterPro"/>
</dbReference>
<evidence type="ECO:0000256" key="3">
    <source>
        <dbReference type="ARBA" id="ARBA00022448"/>
    </source>
</evidence>
<feature type="transmembrane region" description="Helical" evidence="8">
    <location>
        <begin position="1083"/>
        <end position="1104"/>
    </location>
</feature>
<evidence type="ECO:0000256" key="7">
    <source>
        <dbReference type="SAM" id="MobiDB-lite"/>
    </source>
</evidence>
<dbReference type="CDD" id="cd03233">
    <property type="entry name" value="ABCG_PDR_domain1"/>
    <property type="match status" value="1"/>
</dbReference>
<dbReference type="Pfam" id="PF01061">
    <property type="entry name" value="ABC2_membrane"/>
    <property type="match status" value="2"/>
</dbReference>
<feature type="transmembrane region" description="Helical" evidence="8">
    <location>
        <begin position="575"/>
        <end position="594"/>
    </location>
</feature>
<evidence type="ECO:0000256" key="2">
    <source>
        <dbReference type="ARBA" id="ARBA00006012"/>
    </source>
</evidence>
<dbReference type="InterPro" id="IPR029481">
    <property type="entry name" value="ABC_trans_N"/>
</dbReference>
<dbReference type="EMBL" id="KE652312">
    <property type="protein sequence ID" value="EQL02410.1"/>
    <property type="molecule type" value="Genomic_DNA"/>
</dbReference>
<dbReference type="Pfam" id="PF06422">
    <property type="entry name" value="PDR_CDR"/>
    <property type="match status" value="2"/>
</dbReference>
<feature type="compositionally biased region" description="Basic and acidic residues" evidence="7">
    <location>
        <begin position="8"/>
        <end position="23"/>
    </location>
</feature>
<evidence type="ECO:0000313" key="10">
    <source>
        <dbReference type="EMBL" id="EQL02410.1"/>
    </source>
</evidence>
<dbReference type="InterPro" id="IPR003439">
    <property type="entry name" value="ABC_transporter-like_ATP-bd"/>
</dbReference>
<dbReference type="PROSITE" id="PS00211">
    <property type="entry name" value="ABC_TRANSPORTER_1"/>
    <property type="match status" value="1"/>
</dbReference>
<feature type="transmembrane region" description="Helical" evidence="8">
    <location>
        <begin position="658"/>
        <end position="676"/>
    </location>
</feature>
<dbReference type="OrthoDB" id="245989at2759"/>
<keyword evidence="3" id="KW-0813">Transport</keyword>
<keyword evidence="5 8" id="KW-1133">Transmembrane helix</keyword>
<accession>T5AAA8</accession>
<evidence type="ECO:0000256" key="4">
    <source>
        <dbReference type="ARBA" id="ARBA00022692"/>
    </source>
</evidence>
<feature type="region of interest" description="Disordered" evidence="7">
    <location>
        <begin position="1"/>
        <end position="117"/>
    </location>
</feature>
<protein>
    <submittedName>
        <fullName evidence="10">ABC drug exporter AtrF</fullName>
    </submittedName>
</protein>
<evidence type="ECO:0000256" key="8">
    <source>
        <dbReference type="SAM" id="Phobius"/>
    </source>
</evidence>
<dbReference type="PANTHER" id="PTHR19241">
    <property type="entry name" value="ATP-BINDING CASSETTE TRANSPORTER"/>
    <property type="match status" value="1"/>
</dbReference>
<dbReference type="InterPro" id="IPR013525">
    <property type="entry name" value="ABC2_TM"/>
</dbReference>
<feature type="compositionally biased region" description="Acidic residues" evidence="7">
    <location>
        <begin position="43"/>
        <end position="52"/>
    </location>
</feature>
<evidence type="ECO:0000259" key="9">
    <source>
        <dbReference type="PROSITE" id="PS50893"/>
    </source>
</evidence>
<comment type="subcellular location">
    <subcellularLocation>
        <location evidence="1">Membrane</location>
        <topology evidence="1">Multi-pass membrane protein</topology>
    </subcellularLocation>
</comment>
<organism evidence="10 11">
    <name type="scientific">Ophiocordyceps sinensis (strain Co18 / CGMCC 3.14243)</name>
    <name type="common">Yarsagumba caterpillar fungus</name>
    <name type="synonym">Hirsutella sinensis</name>
    <dbReference type="NCBI Taxonomy" id="911162"/>
    <lineage>
        <taxon>Eukaryota</taxon>
        <taxon>Fungi</taxon>
        <taxon>Dikarya</taxon>
        <taxon>Ascomycota</taxon>
        <taxon>Pezizomycotina</taxon>
        <taxon>Sordariomycetes</taxon>
        <taxon>Hypocreomycetidae</taxon>
        <taxon>Hypocreales</taxon>
        <taxon>Ophiocordycipitaceae</taxon>
        <taxon>Ophiocordyceps</taxon>
    </lineage>
</organism>
<evidence type="ECO:0000256" key="6">
    <source>
        <dbReference type="ARBA" id="ARBA00023136"/>
    </source>
</evidence>
<feature type="transmembrane region" description="Helical" evidence="8">
    <location>
        <begin position="626"/>
        <end position="646"/>
    </location>
</feature>
<sequence>MPDEAPTPDDKSSQDRYDGEKMPRASTETPVTGNASGDGYWGDSDEGGPVDPEEARNDFVELQQELSRRSTTRSAVKKKPSKGIGGIARRLRITSSRADTDVEKAKGTGSEAAGSEQDGFHLEQFMRDGHLEKRHAVSGESTKKVGVVFKDLTVRGVGTSATTVRTLPRAIAGTFGPDLYRFLSGWVPGLRRSTGPSRELIRGFTGVVRPGEMMLVLGRPGSGCSTFLKTPPGSTPHPLPSAIRGGASPPPLYGGISASEMDRRVRGEVVYNAEDDRHLPSLSVGQTLDFSLRTKTKKHERGNIELIIDAFLKMFAMSHVKHTAVGDEYVRGVSGGERKRVSIAETLATKSTVTCWDNSTRGLDASTALNYAKSLRIMTDVSDRTTLTTLYQAGEGIYELMDKVLVMDGGRMLYQGPADEARRYFVDLGFDCPPRQTTADFLTSVCDVNVRRFRPGFEDRCPKTAPELEAAFFGSGAYRKMLRDVNDYEQHLRHTQHVDAQTFQASVREAKSKTVIKGSSYTVSFWRQIQACTRREFWLIWGDKTSLYTKFFIIVSNGLIVGSLFYRTPGDTQGAFLRGGVSFFSILFLGWLQLSELAKAVSGRAVILRQKEYAFYRPSAVNLARVLADFPMLLVQVVVFGVIMYFMTNLDLDAGKFFIYLLFVYVVTICITAIYRMFASLSPSMDDAIRFAGVALNVLIVFTGYTIAKPVLLGQKIWFGWLYHINPISYAFEAVLTNEFAGRDMQCAPSQLVPRGPGIEPQYQGCAIAGSQPGNSVVSGSRYLSEQFDYHRSHLWRNLGVVIAFAVLYILITVAATEMLSFASSGMGVLVFKASKAKKPAKTDPEEGAGMERRRTPDDVLEQFTGSEKVFTWEKIDYTVPTPQGPRKLLNDIQGYAKPGVMFLIETSAGAREHWNEQWRASDECEALRHEIRRIKEQRTGQTRHDAGVLRHEFAAPVALQTALLTKRMFVNQWRAPSYVYGKLFVAVVVGIFNGFTFWKLGDTVNDMQNRMFTSFLIVVIPPTALNAILPKFYMDRALWEGRVAFCTASVLSEIPAALLSGVLYWLLWYWPTGLPADSSTSGYVFLMTVLFFLFQSSWGQWICAWAPSFTVISNVLPFFLIMFSLFNGVVVPYQQLNPFWKYWVYWLNPSTYWIGGVLAATLPRQVVRCAQNEAAHFRIPSGQTCSQFAGAFVEQAGTGYLMDPDGRDSCSYCPYSNGTEYLAALSIESSQKWRNFGIFLAFCFSNWALVYFFIYTVRVKKWSFGFGLLFKYL</sequence>
<dbReference type="Proteomes" id="UP000019374">
    <property type="component" value="Unassembled WGS sequence"/>
</dbReference>
<dbReference type="Pfam" id="PF00005">
    <property type="entry name" value="ABC_tran"/>
    <property type="match status" value="1"/>
</dbReference>
<feature type="transmembrane region" description="Helical" evidence="8">
    <location>
        <begin position="551"/>
        <end position="569"/>
    </location>
</feature>
<feature type="transmembrane region" description="Helical" evidence="8">
    <location>
        <begin position="799"/>
        <end position="832"/>
    </location>
</feature>
<keyword evidence="6 8" id="KW-0472">Membrane</keyword>
<feature type="transmembrane region" description="Helical" evidence="8">
    <location>
        <begin position="1051"/>
        <end position="1071"/>
    </location>
</feature>
<gene>
    <name evidence="10" type="ORF">OCS_01882</name>
</gene>
<dbReference type="GO" id="GO:0016887">
    <property type="term" value="F:ATP hydrolysis activity"/>
    <property type="evidence" value="ECO:0007669"/>
    <property type="project" value="InterPro"/>
</dbReference>
<feature type="transmembrane region" description="Helical" evidence="8">
    <location>
        <begin position="1143"/>
        <end position="1163"/>
    </location>
</feature>
<dbReference type="InterPro" id="IPR010929">
    <property type="entry name" value="PDR_CDR_ABC"/>
</dbReference>
<dbReference type="HOGENOM" id="CLU_000604_35_0_1"/>
<dbReference type="InterPro" id="IPR017871">
    <property type="entry name" value="ABC_transporter-like_CS"/>
</dbReference>
<dbReference type="PROSITE" id="PS50893">
    <property type="entry name" value="ABC_TRANSPORTER_2"/>
    <property type="match status" value="1"/>
</dbReference>
<feature type="transmembrane region" description="Helical" evidence="8">
    <location>
        <begin position="978"/>
        <end position="999"/>
    </location>
</feature>
<dbReference type="InterPro" id="IPR034001">
    <property type="entry name" value="ABCG_PDR_1"/>
</dbReference>
<feature type="transmembrane region" description="Helical" evidence="8">
    <location>
        <begin position="1237"/>
        <end position="1255"/>
    </location>
</feature>
<keyword evidence="4 8" id="KW-0812">Transmembrane</keyword>
<evidence type="ECO:0000313" key="11">
    <source>
        <dbReference type="Proteomes" id="UP000019374"/>
    </source>
</evidence>
<dbReference type="Pfam" id="PF14510">
    <property type="entry name" value="ABC_trans_N"/>
    <property type="match status" value="1"/>
</dbReference>
<dbReference type="SUPFAM" id="SSF52540">
    <property type="entry name" value="P-loop containing nucleoside triphosphate hydrolases"/>
    <property type="match status" value="1"/>
</dbReference>
<reference evidence="10 11" key="1">
    <citation type="journal article" date="2013" name="Chin. Sci. Bull.">
        <title>Genome survey uncovers the secrets of sex and lifestyle in caterpillar fungus.</title>
        <authorList>
            <person name="Hu X."/>
            <person name="Zhang Y."/>
            <person name="Xiao G."/>
            <person name="Zheng P."/>
            <person name="Xia Y."/>
            <person name="Zhang X."/>
            <person name="St Leger R.J."/>
            <person name="Liu X."/>
            <person name="Wang C."/>
        </authorList>
    </citation>
    <scope>NUCLEOTIDE SEQUENCE [LARGE SCALE GENOMIC DNA]</scope>
    <source>
        <strain evidence="11">Co18 / CGMCC 3.14243</strain>
        <tissue evidence="10">Fruit-body</tissue>
    </source>
</reference>
<dbReference type="GO" id="GO:0140359">
    <property type="term" value="F:ABC-type transporter activity"/>
    <property type="evidence" value="ECO:0007669"/>
    <property type="project" value="InterPro"/>
</dbReference>
<feature type="compositionally biased region" description="Polar residues" evidence="7">
    <location>
        <begin position="26"/>
        <end position="35"/>
    </location>
</feature>
<dbReference type="eggNOG" id="KOG0065">
    <property type="taxonomic scope" value="Eukaryota"/>
</dbReference>
<feature type="domain" description="ABC transporter" evidence="9">
    <location>
        <begin position="185"/>
        <end position="434"/>
    </location>
</feature>
<feature type="transmembrane region" description="Helical" evidence="8">
    <location>
        <begin position="688"/>
        <end position="708"/>
    </location>
</feature>
<name>T5AAA8_OPHSC</name>
<dbReference type="Gene3D" id="3.40.50.300">
    <property type="entry name" value="P-loop containing nucleotide triphosphate hydrolases"/>
    <property type="match status" value="1"/>
</dbReference>
<feature type="transmembrane region" description="Helical" evidence="8">
    <location>
        <begin position="1116"/>
        <end position="1137"/>
    </location>
</feature>